<keyword evidence="3" id="KW-1185">Reference proteome</keyword>
<reference evidence="2 3" key="1">
    <citation type="submission" date="2024-11" db="EMBL/GenBank/DDBJ databases">
        <title>A near-complete genome assembly of Cinchona calisaya.</title>
        <authorList>
            <person name="Lian D.C."/>
            <person name="Zhao X.W."/>
            <person name="Wei L."/>
        </authorList>
    </citation>
    <scope>NUCLEOTIDE SEQUENCE [LARGE SCALE GENOMIC DNA]</scope>
    <source>
        <tissue evidence="2">Nenye</tissue>
    </source>
</reference>
<dbReference type="Proteomes" id="UP001630127">
    <property type="component" value="Unassembled WGS sequence"/>
</dbReference>
<evidence type="ECO:0000313" key="3">
    <source>
        <dbReference type="Proteomes" id="UP001630127"/>
    </source>
</evidence>
<feature type="region of interest" description="Disordered" evidence="1">
    <location>
        <begin position="437"/>
        <end position="464"/>
    </location>
</feature>
<accession>A0ABD3ARP4</accession>
<organism evidence="2 3">
    <name type="scientific">Cinchona calisaya</name>
    <dbReference type="NCBI Taxonomy" id="153742"/>
    <lineage>
        <taxon>Eukaryota</taxon>
        <taxon>Viridiplantae</taxon>
        <taxon>Streptophyta</taxon>
        <taxon>Embryophyta</taxon>
        <taxon>Tracheophyta</taxon>
        <taxon>Spermatophyta</taxon>
        <taxon>Magnoliopsida</taxon>
        <taxon>eudicotyledons</taxon>
        <taxon>Gunneridae</taxon>
        <taxon>Pentapetalae</taxon>
        <taxon>asterids</taxon>
        <taxon>lamiids</taxon>
        <taxon>Gentianales</taxon>
        <taxon>Rubiaceae</taxon>
        <taxon>Cinchonoideae</taxon>
        <taxon>Cinchoneae</taxon>
        <taxon>Cinchona</taxon>
    </lineage>
</organism>
<dbReference type="AlphaFoldDB" id="A0ABD3ARP4"/>
<dbReference type="EMBL" id="JBJUIK010000003">
    <property type="protein sequence ID" value="KAL3533712.1"/>
    <property type="molecule type" value="Genomic_DNA"/>
</dbReference>
<comment type="caution">
    <text evidence="2">The sequence shown here is derived from an EMBL/GenBank/DDBJ whole genome shotgun (WGS) entry which is preliminary data.</text>
</comment>
<feature type="compositionally biased region" description="Polar residues" evidence="1">
    <location>
        <begin position="437"/>
        <end position="447"/>
    </location>
</feature>
<proteinExistence type="predicted"/>
<protein>
    <submittedName>
        <fullName evidence="2">Uncharacterized protein</fullName>
    </submittedName>
</protein>
<sequence>MDHDRPIMELRKFIREKILHPMSFRCSPSIGLLSFYNSAPEEISDNENCIFGLKEILQNQNYMKKYTVDDLRCIVEVAVNNGILEPWDLADINDYYEMCLKSAARPVRCHVLNPLTKDSSYSKCLVRELRSERKRSKTIADKLSEWESHGKCHFTKDDLEFRRNDVKIEGRNHISKVQKVIVVTPLKYLRGGVVAKEETFDFKLCRGKAELAAFVSEKDDLESKVGNDAETRGRLEELDRMIVETRDRVALLEGLSIQHNLCIFGGLQPFNVDGGMRSRDLDKFGGVREPSTSVGGKSEPSTFVGGKFMSPTYLDKFESDPEPSSFGGKFMSPTYLDKFESDPEPSSFGGKFMSPTHLDKSTFVGGTHIDKSTFVGGKFMSPTYMDKFGGVPGPSTSVGGKFLSSSYLDKFGGAPNVVGDEVTSAIDLSNLGVPEQATSLRGQNQSADDLRNFEVQEDADYRED</sequence>
<gene>
    <name evidence="2" type="ORF">ACH5RR_007233</name>
</gene>
<evidence type="ECO:0000313" key="2">
    <source>
        <dbReference type="EMBL" id="KAL3533712.1"/>
    </source>
</evidence>
<name>A0ABD3ARP4_9GENT</name>
<feature type="compositionally biased region" description="Acidic residues" evidence="1">
    <location>
        <begin position="455"/>
        <end position="464"/>
    </location>
</feature>
<evidence type="ECO:0000256" key="1">
    <source>
        <dbReference type="SAM" id="MobiDB-lite"/>
    </source>
</evidence>